<proteinExistence type="predicted"/>
<reference evidence="1" key="1">
    <citation type="submission" date="2021-01" db="EMBL/GenBank/DDBJ databases">
        <title>Phytophthora aleatoria, a newly-described species from Pinus radiata is distinct from Phytophthora cactorum isolates based on comparative genomics.</title>
        <authorList>
            <person name="Mcdougal R."/>
            <person name="Panda P."/>
            <person name="Williams N."/>
            <person name="Studholme D.J."/>
        </authorList>
    </citation>
    <scope>NUCLEOTIDE SEQUENCE</scope>
    <source>
        <strain evidence="1">NZFS 4037</strain>
    </source>
</reference>
<evidence type="ECO:0000313" key="1">
    <source>
        <dbReference type="EMBL" id="KAG6941741.1"/>
    </source>
</evidence>
<dbReference type="Proteomes" id="UP000709295">
    <property type="component" value="Unassembled WGS sequence"/>
</dbReference>
<comment type="caution">
    <text evidence="1">The sequence shown here is derived from an EMBL/GenBank/DDBJ whole genome shotgun (WGS) entry which is preliminary data.</text>
</comment>
<organism evidence="1 2">
    <name type="scientific">Phytophthora aleatoria</name>
    <dbReference type="NCBI Taxonomy" id="2496075"/>
    <lineage>
        <taxon>Eukaryota</taxon>
        <taxon>Sar</taxon>
        <taxon>Stramenopiles</taxon>
        <taxon>Oomycota</taxon>
        <taxon>Peronosporomycetes</taxon>
        <taxon>Peronosporales</taxon>
        <taxon>Peronosporaceae</taxon>
        <taxon>Phytophthora</taxon>
    </lineage>
</organism>
<sequence length="82" mass="9140">MNEARKEAKQLVQGTLLPVVTPSGILRLLHSYESGYGILSNFLLILWDPGSKPLQRESHNVSAAVESSLCLTRRLRLSVNEH</sequence>
<name>A0A8J5I2A1_9STRA</name>
<dbReference type="EMBL" id="JAENGY010003459">
    <property type="protein sequence ID" value="KAG6941741.1"/>
    <property type="molecule type" value="Genomic_DNA"/>
</dbReference>
<keyword evidence="2" id="KW-1185">Reference proteome</keyword>
<gene>
    <name evidence="1" type="ORF">JG688_00018510</name>
</gene>
<protein>
    <submittedName>
        <fullName evidence="1">Uncharacterized protein</fullName>
    </submittedName>
</protein>
<evidence type="ECO:0000313" key="2">
    <source>
        <dbReference type="Proteomes" id="UP000709295"/>
    </source>
</evidence>
<accession>A0A8J5I2A1</accession>
<dbReference type="AlphaFoldDB" id="A0A8J5I2A1"/>